<proteinExistence type="predicted"/>
<name>A0ABZ3C060_9GAMM</name>
<evidence type="ECO:0000313" key="2">
    <source>
        <dbReference type="Proteomes" id="UP001449178"/>
    </source>
</evidence>
<dbReference type="PANTHER" id="PTHR13061:SF56">
    <property type="entry name" value="PROTEIN YRDA"/>
    <property type="match status" value="1"/>
</dbReference>
<dbReference type="Pfam" id="PF00132">
    <property type="entry name" value="Hexapep"/>
    <property type="match status" value="1"/>
</dbReference>
<organism evidence="1 2">
    <name type="scientific">Ignatzschineria larvae DSM 13226</name>
    <dbReference type="NCBI Taxonomy" id="1111732"/>
    <lineage>
        <taxon>Bacteria</taxon>
        <taxon>Pseudomonadati</taxon>
        <taxon>Pseudomonadota</taxon>
        <taxon>Gammaproteobacteria</taxon>
        <taxon>Cardiobacteriales</taxon>
        <taxon>Ignatzschineriaceae</taxon>
        <taxon>Ignatzschineria</taxon>
    </lineage>
</organism>
<dbReference type="EMBL" id="CP150637">
    <property type="protein sequence ID" value="WZW87742.1"/>
    <property type="molecule type" value="Genomic_DNA"/>
</dbReference>
<dbReference type="InterPro" id="IPR001451">
    <property type="entry name" value="Hexapep"/>
</dbReference>
<dbReference type="InterPro" id="IPR011004">
    <property type="entry name" value="Trimer_LpxA-like_sf"/>
</dbReference>
<accession>A0ABZ3C060</accession>
<dbReference type="SUPFAM" id="SSF51161">
    <property type="entry name" value="Trimeric LpxA-like enzymes"/>
    <property type="match status" value="1"/>
</dbReference>
<reference evidence="1 2" key="1">
    <citation type="submission" date="2024-03" db="EMBL/GenBank/DDBJ databases">
        <title>Complete Genome Sequence and Annotation of Ignatzschineria larvae DSM 13226.</title>
        <authorList>
            <person name="Cantrell E."/>
            <person name="Burcham Z.M."/>
        </authorList>
    </citation>
    <scope>NUCLEOTIDE SEQUENCE [LARGE SCALE GENOMIC DNA]</scope>
    <source>
        <strain evidence="1 2">DSM 13226</strain>
    </source>
</reference>
<dbReference type="CDD" id="cd04645">
    <property type="entry name" value="LbH_gamma_CA_like"/>
    <property type="match status" value="1"/>
</dbReference>
<dbReference type="InterPro" id="IPR047324">
    <property type="entry name" value="LbH_gamma_CA-like"/>
</dbReference>
<gene>
    <name evidence="1" type="ORF">WMO13_10325</name>
</gene>
<dbReference type="PANTHER" id="PTHR13061">
    <property type="entry name" value="DYNACTIN SUBUNIT P25"/>
    <property type="match status" value="1"/>
</dbReference>
<protein>
    <submittedName>
        <fullName evidence="1">Gamma carbonic anhydrase family protein</fullName>
    </submittedName>
</protein>
<keyword evidence="2" id="KW-1185">Reference proteome</keyword>
<dbReference type="InterPro" id="IPR050484">
    <property type="entry name" value="Transf_Hexapept/Carb_Anhydrase"/>
</dbReference>
<dbReference type="Gene3D" id="2.160.10.10">
    <property type="entry name" value="Hexapeptide repeat proteins"/>
    <property type="match status" value="1"/>
</dbReference>
<dbReference type="Proteomes" id="UP001449178">
    <property type="component" value="Chromosome"/>
</dbReference>
<evidence type="ECO:0000313" key="1">
    <source>
        <dbReference type="EMBL" id="WZW87742.1"/>
    </source>
</evidence>
<sequence>MKPNSLITTQNISPIRPFEGKMPQIGARPWIDPSAVLIGDIILGDDVSIWPGVMMRGDVNQIVIGDRTNIQDGTLIHVTNPGANPPHGYPTMVGSDVTIGHGAMLHGCTIEEGVLIGMRAILLDGSHVEKHSILGAGALLAPGKVVKTGELWVGAPARRVRFLSDQEIEQLYHSAKQYASLKDRYLREAWANS</sequence>